<proteinExistence type="inferred from homology"/>
<protein>
    <recommendedName>
        <fullName evidence="7">Pre-mRNA-splicing factor CWC22</fullName>
    </recommendedName>
    <alternativeName>
        <fullName evidence="8">Pre-mRNA-splicing factor cwc22</fullName>
    </alternativeName>
</protein>
<dbReference type="Pfam" id="PF02854">
    <property type="entry name" value="MIF4G"/>
    <property type="match status" value="1"/>
</dbReference>
<feature type="region of interest" description="Disordered" evidence="9">
    <location>
        <begin position="636"/>
        <end position="664"/>
    </location>
</feature>
<evidence type="ECO:0000256" key="1">
    <source>
        <dbReference type="ARBA" id="ARBA00004123"/>
    </source>
</evidence>
<feature type="compositionally biased region" description="Acidic residues" evidence="9">
    <location>
        <begin position="401"/>
        <end position="411"/>
    </location>
</feature>
<feature type="domain" description="MI" evidence="10">
    <location>
        <begin position="440"/>
        <end position="556"/>
    </location>
</feature>
<dbReference type="EMBL" id="JAPUFD010000007">
    <property type="protein sequence ID" value="MDI1488513.1"/>
    <property type="molecule type" value="Genomic_DNA"/>
</dbReference>
<comment type="similarity">
    <text evidence="2">Belongs to the CWC22 family.</text>
</comment>
<keyword evidence="4" id="KW-0747">Spliceosome</keyword>
<evidence type="ECO:0000256" key="8">
    <source>
        <dbReference type="ARBA" id="ARBA00069506"/>
    </source>
</evidence>
<keyword evidence="12" id="KW-1185">Reference proteome</keyword>
<comment type="caution">
    <text evidence="11">The sequence shown here is derived from an EMBL/GenBank/DDBJ whole genome shotgun (WGS) entry which is preliminary data.</text>
</comment>
<evidence type="ECO:0000256" key="6">
    <source>
        <dbReference type="ARBA" id="ARBA00023242"/>
    </source>
</evidence>
<evidence type="ECO:0000313" key="12">
    <source>
        <dbReference type="Proteomes" id="UP001161017"/>
    </source>
</evidence>
<feature type="region of interest" description="Disordered" evidence="9">
    <location>
        <begin position="401"/>
        <end position="422"/>
    </location>
</feature>
<dbReference type="InterPro" id="IPR003891">
    <property type="entry name" value="Initiation_fac_eIF4g_MI"/>
</dbReference>
<dbReference type="InterPro" id="IPR016024">
    <property type="entry name" value="ARM-type_fold"/>
</dbReference>
<evidence type="ECO:0000256" key="2">
    <source>
        <dbReference type="ARBA" id="ARBA00006856"/>
    </source>
</evidence>
<evidence type="ECO:0000259" key="10">
    <source>
        <dbReference type="PROSITE" id="PS51366"/>
    </source>
</evidence>
<evidence type="ECO:0000256" key="5">
    <source>
        <dbReference type="ARBA" id="ARBA00023187"/>
    </source>
</evidence>
<dbReference type="PANTHER" id="PTHR18034">
    <property type="entry name" value="CELL CYCLE CONTROL PROTEIN CWF22-RELATED"/>
    <property type="match status" value="1"/>
</dbReference>
<evidence type="ECO:0000256" key="7">
    <source>
        <dbReference type="ARBA" id="ARBA00040804"/>
    </source>
</evidence>
<reference evidence="11" key="1">
    <citation type="journal article" date="2023" name="Genome Biol. Evol.">
        <title>First Whole Genome Sequence and Flow Cytometry Genome Size Data for the Lichen-Forming Fungus Ramalina farinacea (Ascomycota).</title>
        <authorList>
            <person name="Llewellyn T."/>
            <person name="Mian S."/>
            <person name="Hill R."/>
            <person name="Leitch I.J."/>
            <person name="Gaya E."/>
        </authorList>
    </citation>
    <scope>NUCLEOTIDE SEQUENCE</scope>
    <source>
        <strain evidence="11">LIQ254RAFAR</strain>
    </source>
</reference>
<dbReference type="GO" id="GO:0000398">
    <property type="term" value="P:mRNA splicing, via spliceosome"/>
    <property type="evidence" value="ECO:0007669"/>
    <property type="project" value="TreeGrafter"/>
</dbReference>
<evidence type="ECO:0000256" key="9">
    <source>
        <dbReference type="SAM" id="MobiDB-lite"/>
    </source>
</evidence>
<dbReference type="Proteomes" id="UP001161017">
    <property type="component" value="Unassembled WGS sequence"/>
</dbReference>
<organism evidence="11 12">
    <name type="scientific">Ramalina farinacea</name>
    <dbReference type="NCBI Taxonomy" id="258253"/>
    <lineage>
        <taxon>Eukaryota</taxon>
        <taxon>Fungi</taxon>
        <taxon>Dikarya</taxon>
        <taxon>Ascomycota</taxon>
        <taxon>Pezizomycotina</taxon>
        <taxon>Lecanoromycetes</taxon>
        <taxon>OSLEUM clade</taxon>
        <taxon>Lecanoromycetidae</taxon>
        <taxon>Lecanorales</taxon>
        <taxon>Lecanorineae</taxon>
        <taxon>Ramalinaceae</taxon>
        <taxon>Ramalina</taxon>
    </lineage>
</organism>
<dbReference type="GO" id="GO:0071013">
    <property type="term" value="C:catalytic step 2 spliceosome"/>
    <property type="evidence" value="ECO:0007669"/>
    <property type="project" value="TreeGrafter"/>
</dbReference>
<name>A0AA43QPJ6_9LECA</name>
<dbReference type="Gene3D" id="1.25.40.180">
    <property type="match status" value="1"/>
</dbReference>
<feature type="compositionally biased region" description="Acidic residues" evidence="9">
    <location>
        <begin position="650"/>
        <end position="664"/>
    </location>
</feature>
<comment type="subcellular location">
    <subcellularLocation>
        <location evidence="1">Nucleus</location>
    </subcellularLocation>
</comment>
<evidence type="ECO:0000313" key="11">
    <source>
        <dbReference type="EMBL" id="MDI1488513.1"/>
    </source>
</evidence>
<feature type="region of interest" description="Disordered" evidence="9">
    <location>
        <begin position="29"/>
        <end position="76"/>
    </location>
</feature>
<dbReference type="AlphaFoldDB" id="A0AA43QPJ6"/>
<keyword evidence="5" id="KW-0508">mRNA splicing</keyword>
<sequence length="751" mass="85521">MFDVHLHSSYSTQETPFYSLNMLSAVRLPTPPPPDAYPTTSTLPRKRSPPTRSPSPDRRKPAPASPPPEQNGHGAHFERAMARERELTERFKKRREAQAPRTEDEKQAAAKKEYDELLNARSGGRYVPPARLRELQQQITDKTSKEYQRMAWEALKKSINGLINKVNSSNIKHIVPELFAENLIRGKGLFARSVMRAAAASTPFIPIYACLVAIVNTKLPQVGELLLHRLVSQFKKAFKRNDKAVCLSSTAFIAHLCNFGVVSELLPAYILLLLLNKPTDDSVEIAVGLTKEVGAHLEETNKAIATVVYDQFRNLLHEADLDKRQQYAIEVLFQIRKDQYKDNPAVPEALDILPEEDLIEHRIGLDDDLSTQDTANIFRFDPDYEENEAAYSKLKAQILGEEEGSDDEAEYETGSSSDDAEDIKEREMEIKDQTNQDLVNLRRTIYLTIMSSSTFEEATHKLMKINLPPEKEAELVSMLVEVCCQEKTYSKFHGLIGERLAKLNRLWTDLFERSFAENYETIHRRETSQLRNNAKFWGHMLSTDATSWHVLSVISLNEEDTTSSSRIFIKILIQDIVEALGMKEVQKRFKDEMMRSHFQGIFPMDNPRNTRFSINYFTSIGMGGLTEEMREHLKNAPRPAPVMPVGPEESGPEESDSDSALEEDEAHHIRHAVLPHLPDQIDDAVHDGTELLNDGQPRLQYTRVLDANINTQKRSSCYDAMTPFFEFPFDHRLHEPGNPHFAVTTRPTDLQ</sequence>
<dbReference type="PROSITE" id="PS51366">
    <property type="entry name" value="MI"/>
    <property type="match status" value="1"/>
</dbReference>
<dbReference type="SMART" id="SM00543">
    <property type="entry name" value="MIF4G"/>
    <property type="match status" value="1"/>
</dbReference>
<dbReference type="GO" id="GO:0003723">
    <property type="term" value="F:RNA binding"/>
    <property type="evidence" value="ECO:0007669"/>
    <property type="project" value="InterPro"/>
</dbReference>
<dbReference type="InterPro" id="IPR050781">
    <property type="entry name" value="CWC22_splicing_factor"/>
</dbReference>
<dbReference type="InterPro" id="IPR003890">
    <property type="entry name" value="MIF4G-like_typ-3"/>
</dbReference>
<keyword evidence="3" id="KW-0507">mRNA processing</keyword>
<dbReference type="FunFam" id="1.25.40.180:FF:000004">
    <property type="entry name" value="pre-mRNA-splicing factor CWC22 homolog"/>
    <property type="match status" value="1"/>
</dbReference>
<evidence type="ECO:0000256" key="3">
    <source>
        <dbReference type="ARBA" id="ARBA00022664"/>
    </source>
</evidence>
<dbReference type="PANTHER" id="PTHR18034:SF3">
    <property type="entry name" value="PRE-MRNA-SPLICING FACTOR CWC22 HOMOLOG"/>
    <property type="match status" value="1"/>
</dbReference>
<dbReference type="Pfam" id="PF02847">
    <property type="entry name" value="MA3"/>
    <property type="match status" value="1"/>
</dbReference>
<gene>
    <name evidence="11" type="primary">CWC22</name>
    <name evidence="11" type="ORF">OHK93_007788</name>
</gene>
<dbReference type="SMART" id="SM00544">
    <property type="entry name" value="MA3"/>
    <property type="match status" value="1"/>
</dbReference>
<dbReference type="SUPFAM" id="SSF48371">
    <property type="entry name" value="ARM repeat"/>
    <property type="match status" value="1"/>
</dbReference>
<keyword evidence="6" id="KW-0539">Nucleus</keyword>
<evidence type="ECO:0000256" key="4">
    <source>
        <dbReference type="ARBA" id="ARBA00022728"/>
    </source>
</evidence>
<accession>A0AA43QPJ6</accession>